<reference evidence="1 2" key="1">
    <citation type="submission" date="2019-12" db="EMBL/GenBank/DDBJ databases">
        <title>Novel species isolated from a subtropical stream in China.</title>
        <authorList>
            <person name="Lu H."/>
        </authorList>
    </citation>
    <scope>NUCLEOTIDE SEQUENCE [LARGE SCALE GENOMIC DNA]</scope>
    <source>
        <strain evidence="1 2">FT134W</strain>
    </source>
</reference>
<gene>
    <name evidence="1" type="ORF">GTP56_26865</name>
</gene>
<organism evidence="1 2">
    <name type="scientific">Duganella margarita</name>
    <dbReference type="NCBI Taxonomy" id="2692170"/>
    <lineage>
        <taxon>Bacteria</taxon>
        <taxon>Pseudomonadati</taxon>
        <taxon>Pseudomonadota</taxon>
        <taxon>Betaproteobacteria</taxon>
        <taxon>Burkholderiales</taxon>
        <taxon>Oxalobacteraceae</taxon>
        <taxon>Telluria group</taxon>
        <taxon>Duganella</taxon>
    </lineage>
</organism>
<accession>A0A7X4KJP4</accession>
<name>A0A7X4KJP4_9BURK</name>
<dbReference type="AlphaFoldDB" id="A0A7X4KJP4"/>
<proteinExistence type="predicted"/>
<comment type="caution">
    <text evidence="1">The sequence shown here is derived from an EMBL/GenBank/DDBJ whole genome shotgun (WGS) entry which is preliminary data.</text>
</comment>
<dbReference type="EMBL" id="WWCR01000049">
    <property type="protein sequence ID" value="MYM75790.1"/>
    <property type="molecule type" value="Genomic_DNA"/>
</dbReference>
<protein>
    <submittedName>
        <fullName evidence="1">Uncharacterized protein</fullName>
    </submittedName>
</protein>
<dbReference type="Proteomes" id="UP000469734">
    <property type="component" value="Unassembled WGS sequence"/>
</dbReference>
<evidence type="ECO:0000313" key="1">
    <source>
        <dbReference type="EMBL" id="MYM75790.1"/>
    </source>
</evidence>
<dbReference type="RefSeq" id="WP_161052367.1">
    <property type="nucleotide sequence ID" value="NZ_WWCR01000049.1"/>
</dbReference>
<sequence length="253" mass="28518">MTTPLFFCITHKQPEWPLPEFLTMVGTGGYVPERGIALSQRYPELAFQNEHLGEFAALFAIRRMLEGQSPTGMFGICHYRRFALTQPLGEMRGFNSYAHPSLLAQARPEHFFGDGNKIIVPSRVHFEGSVLRQYAAVAEARDLMMYFGAAVDAGAVDQNAAADFLSQNSFIPACTAAYLPVGWFVDIVTRVEMATQQFMKTVHIEREGQQKRNAGFCAERFHSLLLQQYIHQYGWDNVITTPMTMLTDDGARH</sequence>
<evidence type="ECO:0000313" key="2">
    <source>
        <dbReference type="Proteomes" id="UP000469734"/>
    </source>
</evidence>